<evidence type="ECO:0000256" key="6">
    <source>
        <dbReference type="ARBA" id="ARBA00022840"/>
    </source>
</evidence>
<feature type="domain" description="ABC transmembrane type-1" evidence="11">
    <location>
        <begin position="36"/>
        <end position="316"/>
    </location>
</feature>
<feature type="domain" description="ABC transporter" evidence="10">
    <location>
        <begin position="348"/>
        <end position="588"/>
    </location>
</feature>
<evidence type="ECO:0000313" key="15">
    <source>
        <dbReference type="Proteomes" id="UP000477285"/>
    </source>
</evidence>
<dbReference type="SUPFAM" id="SSF52540">
    <property type="entry name" value="P-loop containing nucleoside triphosphate hydrolases"/>
    <property type="match status" value="1"/>
</dbReference>
<feature type="transmembrane region" description="Helical" evidence="9">
    <location>
        <begin position="65"/>
        <end position="85"/>
    </location>
</feature>
<dbReference type="EC" id="3.6.3.-" evidence="12"/>
<keyword evidence="7 9" id="KW-1133">Transmembrane helix</keyword>
<accession>A0A174TMW9</accession>
<dbReference type="OrthoDB" id="1699242at2"/>
<evidence type="ECO:0000256" key="9">
    <source>
        <dbReference type="SAM" id="Phobius"/>
    </source>
</evidence>
<dbReference type="EMBL" id="WWVQ01000126">
    <property type="protein sequence ID" value="MZL35628.1"/>
    <property type="molecule type" value="Genomic_DNA"/>
</dbReference>
<evidence type="ECO:0000256" key="4">
    <source>
        <dbReference type="ARBA" id="ARBA00022692"/>
    </source>
</evidence>
<proteinExistence type="predicted"/>
<dbReference type="PROSITE" id="PS50893">
    <property type="entry name" value="ABC_TRANSPORTER_2"/>
    <property type="match status" value="1"/>
</dbReference>
<evidence type="ECO:0000313" key="14">
    <source>
        <dbReference type="Proteomes" id="UP000095712"/>
    </source>
</evidence>
<dbReference type="InterPro" id="IPR036640">
    <property type="entry name" value="ABC1_TM_sf"/>
</dbReference>
<evidence type="ECO:0000313" key="13">
    <source>
        <dbReference type="EMBL" id="MZL35628.1"/>
    </source>
</evidence>
<keyword evidence="12" id="KW-0378">Hydrolase</keyword>
<feature type="transmembrane region" description="Helical" evidence="9">
    <location>
        <begin position="263"/>
        <end position="282"/>
    </location>
</feature>
<protein>
    <submittedName>
        <fullName evidence="13">ATP-binding cassette domain-containing protein</fullName>
    </submittedName>
    <submittedName>
        <fullName evidence="12">Lipid A export ATP-binding/permease protein MsbA</fullName>
        <ecNumber evidence="12">3.6.3.-</ecNumber>
    </submittedName>
</protein>
<keyword evidence="4 9" id="KW-0812">Transmembrane</keyword>
<dbReference type="PANTHER" id="PTHR43394:SF1">
    <property type="entry name" value="ATP-BINDING CASSETTE SUB-FAMILY B MEMBER 10, MITOCHONDRIAL"/>
    <property type="match status" value="1"/>
</dbReference>
<gene>
    <name evidence="12" type="primary">msbA_5</name>
    <name evidence="12" type="ORF">ERS852523_04004</name>
    <name evidence="13" type="ORF">GT728_21315</name>
</gene>
<dbReference type="PANTHER" id="PTHR43394">
    <property type="entry name" value="ATP-DEPENDENT PERMEASE MDL1, MITOCHONDRIAL"/>
    <property type="match status" value="1"/>
</dbReference>
<keyword evidence="6 12" id="KW-0067">ATP-binding</keyword>
<organism evidence="12 14">
    <name type="scientific">Blautia wexlerae</name>
    <dbReference type="NCBI Taxonomy" id="418240"/>
    <lineage>
        <taxon>Bacteria</taxon>
        <taxon>Bacillati</taxon>
        <taxon>Bacillota</taxon>
        <taxon>Clostridia</taxon>
        <taxon>Lachnospirales</taxon>
        <taxon>Lachnospiraceae</taxon>
        <taxon>Blautia</taxon>
    </lineage>
</organism>
<dbReference type="Gene3D" id="3.40.50.300">
    <property type="entry name" value="P-loop containing nucleotide triphosphate hydrolases"/>
    <property type="match status" value="1"/>
</dbReference>
<evidence type="ECO:0000256" key="5">
    <source>
        <dbReference type="ARBA" id="ARBA00022741"/>
    </source>
</evidence>
<feature type="transmembrane region" description="Helical" evidence="9">
    <location>
        <begin position="171"/>
        <end position="191"/>
    </location>
</feature>
<dbReference type="Proteomes" id="UP000477285">
    <property type="component" value="Unassembled WGS sequence"/>
</dbReference>
<dbReference type="InterPro" id="IPR039421">
    <property type="entry name" value="Type_1_exporter"/>
</dbReference>
<reference evidence="13 15" key="2">
    <citation type="journal article" date="2019" name="Nat. Med.">
        <title>A library of human gut bacterial isolates paired with longitudinal multiomics data enables mechanistic microbiome research.</title>
        <authorList>
            <person name="Poyet M."/>
            <person name="Groussin M."/>
            <person name="Gibbons S.M."/>
            <person name="Avila-Pacheco J."/>
            <person name="Jiang X."/>
            <person name="Kearney S.M."/>
            <person name="Perrotta A.R."/>
            <person name="Berdy B."/>
            <person name="Zhao S."/>
            <person name="Lieberman T.D."/>
            <person name="Swanson P.K."/>
            <person name="Smith M."/>
            <person name="Roesemann S."/>
            <person name="Alexander J.E."/>
            <person name="Rich S.A."/>
            <person name="Livny J."/>
            <person name="Vlamakis H."/>
            <person name="Clish C."/>
            <person name="Bullock K."/>
            <person name="Deik A."/>
            <person name="Scott J."/>
            <person name="Pierce K.A."/>
            <person name="Xavier R.J."/>
            <person name="Alm E.J."/>
        </authorList>
    </citation>
    <scope>NUCLEOTIDE SEQUENCE [LARGE SCALE GENOMIC DNA]</scope>
    <source>
        <strain evidence="13 15">BIOML-A1</strain>
    </source>
</reference>
<dbReference type="InterPro" id="IPR003593">
    <property type="entry name" value="AAA+_ATPase"/>
</dbReference>
<reference evidence="12 14" key="1">
    <citation type="submission" date="2015-09" db="EMBL/GenBank/DDBJ databases">
        <authorList>
            <consortium name="Pathogen Informatics"/>
        </authorList>
    </citation>
    <scope>NUCLEOTIDE SEQUENCE [LARGE SCALE GENOMIC DNA]</scope>
    <source>
        <strain evidence="12 14">2789STDY5834911</strain>
    </source>
</reference>
<keyword evidence="2" id="KW-0813">Transport</keyword>
<dbReference type="Pfam" id="PF00005">
    <property type="entry name" value="ABC_tran"/>
    <property type="match status" value="1"/>
</dbReference>
<dbReference type="InterPro" id="IPR027417">
    <property type="entry name" value="P-loop_NTPase"/>
</dbReference>
<comment type="subcellular location">
    <subcellularLocation>
        <location evidence="1">Cell membrane</location>
        <topology evidence="1">Multi-pass membrane protein</topology>
    </subcellularLocation>
</comment>
<dbReference type="FunFam" id="3.40.50.300:FF:000221">
    <property type="entry name" value="Multidrug ABC transporter ATP-binding protein"/>
    <property type="match status" value="1"/>
</dbReference>
<dbReference type="RefSeq" id="WP_055153770.1">
    <property type="nucleotide sequence ID" value="NZ_CZAW01000074.1"/>
</dbReference>
<dbReference type="PROSITE" id="PS50929">
    <property type="entry name" value="ABC_TM1F"/>
    <property type="match status" value="1"/>
</dbReference>
<feature type="transmembrane region" description="Helical" evidence="9">
    <location>
        <begin position="147"/>
        <end position="165"/>
    </location>
</feature>
<dbReference type="SMART" id="SM00382">
    <property type="entry name" value="AAA"/>
    <property type="match status" value="1"/>
</dbReference>
<dbReference type="Gene3D" id="1.20.1560.10">
    <property type="entry name" value="ABC transporter type 1, transmembrane domain"/>
    <property type="match status" value="1"/>
</dbReference>
<keyword evidence="5" id="KW-0547">Nucleotide-binding</keyword>
<evidence type="ECO:0000259" key="10">
    <source>
        <dbReference type="PROSITE" id="PS50893"/>
    </source>
</evidence>
<dbReference type="InterPro" id="IPR003439">
    <property type="entry name" value="ABC_transporter-like_ATP-bd"/>
</dbReference>
<dbReference type="GO" id="GO:0005524">
    <property type="term" value="F:ATP binding"/>
    <property type="evidence" value="ECO:0007669"/>
    <property type="project" value="UniProtKB-KW"/>
</dbReference>
<dbReference type="GO" id="GO:0005886">
    <property type="term" value="C:plasma membrane"/>
    <property type="evidence" value="ECO:0007669"/>
    <property type="project" value="UniProtKB-SubCell"/>
</dbReference>
<evidence type="ECO:0000313" key="12">
    <source>
        <dbReference type="EMBL" id="CUQ11172.1"/>
    </source>
</evidence>
<name>A0A174TMW9_9FIRM</name>
<evidence type="ECO:0000256" key="1">
    <source>
        <dbReference type="ARBA" id="ARBA00004651"/>
    </source>
</evidence>
<dbReference type="EMBL" id="CZAW01000074">
    <property type="protein sequence ID" value="CUQ11172.1"/>
    <property type="molecule type" value="Genomic_DNA"/>
</dbReference>
<evidence type="ECO:0000259" key="11">
    <source>
        <dbReference type="PROSITE" id="PS50929"/>
    </source>
</evidence>
<dbReference type="AlphaFoldDB" id="A0A174TMW9"/>
<keyword evidence="3" id="KW-1003">Cell membrane</keyword>
<evidence type="ECO:0000256" key="8">
    <source>
        <dbReference type="ARBA" id="ARBA00023136"/>
    </source>
</evidence>
<keyword evidence="8 9" id="KW-0472">Membrane</keyword>
<dbReference type="GO" id="GO:0015421">
    <property type="term" value="F:ABC-type oligopeptide transporter activity"/>
    <property type="evidence" value="ECO:0007669"/>
    <property type="project" value="TreeGrafter"/>
</dbReference>
<evidence type="ECO:0000256" key="7">
    <source>
        <dbReference type="ARBA" id="ARBA00022989"/>
    </source>
</evidence>
<evidence type="ECO:0000256" key="3">
    <source>
        <dbReference type="ARBA" id="ARBA00022475"/>
    </source>
</evidence>
<dbReference type="SUPFAM" id="SSF90123">
    <property type="entry name" value="ABC transporter transmembrane region"/>
    <property type="match status" value="1"/>
</dbReference>
<dbReference type="InterPro" id="IPR011527">
    <property type="entry name" value="ABC1_TM_dom"/>
</dbReference>
<sequence length="596" mass="69581">MRMKNIKEYTAIIVKVIKLSYLSSKKYTIILWGINIMIGIAFPISTFIWSIFIDKATIGILSNEWKIAALWLGGYSIFWFIQNILNVINEYIENILSAKLNIYTTDKIMKCIADLPMEYFDKSENYDKIQKVNTESNMRSMSIIKTLINLIQGILTMLGTVIILLQVNWIILIILFFLCIPTLVLSLNLSFEKYNIYNARVKDMRFISFLKNMMSEYENIKELRVNLSSEFFINYIDKKYREFLKVDRKIQSKYSFKMIGMDCIEQIIICSMRIYLLINVVIRNMSIGQLSLHINSIDNFRNSIITILNTMASIYEDGLYVNNLFEFLEIKNNIMRENQKYIQEISKVEFRHVWFKYPNTEKYILEDINFVIEKGKSYSFVGLNGSGKTTIIKLILNLYNPTRGEILVNDINLSNIDMEEYLSKIGVVFQDFMKYPLTISENISIASVRQMNNKNKIEKAAKLSGADQFINKLPKKYDTSLFREWEDGVQLSIGQWQKIAISRAFLEDFPVIILDEPTASLDAYAEFELYKKFKDIVKNKTSILIAHRFSTIKLADLIYVIKNGKIIESGSHNELMKLNGEYAYLYRIQSDAYVSK</sequence>
<dbReference type="Proteomes" id="UP000095712">
    <property type="component" value="Unassembled WGS sequence"/>
</dbReference>
<dbReference type="GO" id="GO:0016887">
    <property type="term" value="F:ATP hydrolysis activity"/>
    <property type="evidence" value="ECO:0007669"/>
    <property type="project" value="InterPro"/>
</dbReference>
<feature type="transmembrane region" description="Helical" evidence="9">
    <location>
        <begin position="29"/>
        <end position="53"/>
    </location>
</feature>
<evidence type="ECO:0000256" key="2">
    <source>
        <dbReference type="ARBA" id="ARBA00022448"/>
    </source>
</evidence>